<reference evidence="3 4" key="1">
    <citation type="submission" date="2020-03" db="EMBL/GenBank/DDBJ databases">
        <title>A novel species.</title>
        <authorList>
            <person name="Gao J."/>
        </authorList>
    </citation>
    <scope>NUCLEOTIDE SEQUENCE [LARGE SCALE GENOMIC DNA]</scope>
    <source>
        <strain evidence="3 4">QMT-12</strain>
    </source>
</reference>
<keyword evidence="4" id="KW-1185">Reference proteome</keyword>
<dbReference type="InterPro" id="IPR051873">
    <property type="entry name" value="KNR4/SMI1_regulator"/>
</dbReference>
<name>A0A6G9GTG6_9ACTN</name>
<evidence type="ECO:0000256" key="1">
    <source>
        <dbReference type="SAM" id="MobiDB-lite"/>
    </source>
</evidence>
<dbReference type="KEGG" id="slia:HA039_03550"/>
<dbReference type="SMART" id="SM00860">
    <property type="entry name" value="SMI1_KNR4"/>
    <property type="match status" value="1"/>
</dbReference>
<feature type="compositionally biased region" description="Basic and acidic residues" evidence="1">
    <location>
        <begin position="362"/>
        <end position="376"/>
    </location>
</feature>
<dbReference type="PANTHER" id="PTHR47432">
    <property type="entry name" value="CELL WALL ASSEMBLY REGULATOR SMI1"/>
    <property type="match status" value="1"/>
</dbReference>
<dbReference type="PANTHER" id="PTHR47432:SF1">
    <property type="entry name" value="CELL WALL ASSEMBLY REGULATOR SMI1"/>
    <property type="match status" value="1"/>
</dbReference>
<evidence type="ECO:0000313" key="4">
    <source>
        <dbReference type="Proteomes" id="UP000501179"/>
    </source>
</evidence>
<dbReference type="InterPro" id="IPR037883">
    <property type="entry name" value="Knr4/Smi1-like_sf"/>
</dbReference>
<gene>
    <name evidence="3" type="ORF">HA039_03550</name>
</gene>
<protein>
    <recommendedName>
        <fullName evidence="2">Knr4/Smi1-like domain-containing protein</fullName>
    </recommendedName>
</protein>
<dbReference type="Proteomes" id="UP000501179">
    <property type="component" value="Chromosome"/>
</dbReference>
<evidence type="ECO:0000313" key="3">
    <source>
        <dbReference type="EMBL" id="QIQ01494.1"/>
    </source>
</evidence>
<organism evidence="3 4">
    <name type="scientific">Streptomyces liangshanensis</name>
    <dbReference type="NCBI Taxonomy" id="2717324"/>
    <lineage>
        <taxon>Bacteria</taxon>
        <taxon>Bacillati</taxon>
        <taxon>Actinomycetota</taxon>
        <taxon>Actinomycetes</taxon>
        <taxon>Kitasatosporales</taxon>
        <taxon>Streptomycetaceae</taxon>
        <taxon>Streptomyces</taxon>
    </lineage>
</organism>
<feature type="region of interest" description="Disordered" evidence="1">
    <location>
        <begin position="362"/>
        <end position="381"/>
    </location>
</feature>
<accession>A0A6G9GTG6</accession>
<sequence length="600" mass="65389">MITSTVEQSWARIEAWLAQHASHTHGLLRPPALPEDIEVAERRLGVTFPSDLRASLLRHDGVRLEEGTLTLGYYGPLSGVEDIVRSTEFLRGLGAEDAEDDDNDEAELDEEARDEHAYWPHERLLITLGIGWHSSDGMFLVSRPGPHLGRVGRYFDEDLPSFTPWKELGSVLADFATALENGTLFNGRIPLAVEDRVIWDDDRTIIPDPLSPLALAAEADEPRVPVAAEPERLVPPDHGYYAVFMDAGPTAEAPPAQPDVVFVAGVSPEELPARLGAVPATAGPRSREQARLSAAAPWAAYRPLVRTGSCGGGWSYVTQEGGDPQLRRPEVLRRLSRGTRVVRLTKQGPEVRLTVVQDGVERSEGEKRVDSPREDYVTGPDGQVWETVGADPWPGSTAAYARLAAELAAEHGITWDPASDHDTPLASALLLPVLDDVRETRQPVSWVREFDLGGLVDRTTPERLRSAMASQLARLASETGIDGYPEIVRALEGIRRDEPVDLSADSPLDLRMRTLAAESRAARGLLDASRYESDPPAPVTKADLGAWVARNAAAGALREFVLLPLPEAAATILYDRLSVRWRDDLAEDLAGRADAAGRST</sequence>
<dbReference type="SUPFAM" id="SSF160631">
    <property type="entry name" value="SMI1/KNR4-like"/>
    <property type="match status" value="1"/>
</dbReference>
<dbReference type="AlphaFoldDB" id="A0A6G9GTG6"/>
<dbReference type="InterPro" id="IPR018958">
    <property type="entry name" value="Knr4/Smi1-like_dom"/>
</dbReference>
<dbReference type="Pfam" id="PF09346">
    <property type="entry name" value="SMI1_KNR4"/>
    <property type="match status" value="1"/>
</dbReference>
<proteinExistence type="predicted"/>
<feature type="domain" description="Knr4/Smi1-like" evidence="2">
    <location>
        <begin position="31"/>
        <end position="181"/>
    </location>
</feature>
<evidence type="ECO:0000259" key="2">
    <source>
        <dbReference type="SMART" id="SM00860"/>
    </source>
</evidence>
<dbReference type="EMBL" id="CP050177">
    <property type="protein sequence ID" value="QIQ01494.1"/>
    <property type="molecule type" value="Genomic_DNA"/>
</dbReference>
<dbReference type="RefSeq" id="WP_167023619.1">
    <property type="nucleotide sequence ID" value="NZ_CP050177.1"/>
</dbReference>